<sequence length="177" mass="18855">MSENAGYEAPMNVNAGYEAPVSENAGYEAPINVNAGYEAPINVNAGYEAPLSDNAGYEDPIKSMSDKTFVSSSPALPQRNNIVVVEGPDGYLKPPALVPMTQGKKLVEETESQRNLGEYELYDKSTKSEEDATKVAEVQGENELNQHDSSVCSSDGTSFSTAGNKNIPSVENVTLAV</sequence>
<evidence type="ECO:0000256" key="1">
    <source>
        <dbReference type="SAM" id="MobiDB-lite"/>
    </source>
</evidence>
<feature type="region of interest" description="Disordered" evidence="1">
    <location>
        <begin position="122"/>
        <end position="177"/>
    </location>
</feature>
<feature type="compositionally biased region" description="Basic and acidic residues" evidence="1">
    <location>
        <begin position="122"/>
        <end position="134"/>
    </location>
</feature>
<proteinExistence type="predicted"/>
<evidence type="ECO:0000313" key="3">
    <source>
        <dbReference type="Proteomes" id="UP000007875"/>
    </source>
</evidence>
<dbReference type="InParanoid" id="H2ZQX4"/>
<dbReference type="STRING" id="51511.ENSCSAVP00000019990"/>
<feature type="compositionally biased region" description="Polar residues" evidence="1">
    <location>
        <begin position="147"/>
        <end position="177"/>
    </location>
</feature>
<dbReference type="AlphaFoldDB" id="H2ZQX4"/>
<keyword evidence="3" id="KW-1185">Reference proteome</keyword>
<organism evidence="2 3">
    <name type="scientific">Ciona savignyi</name>
    <name type="common">Pacific transparent sea squirt</name>
    <dbReference type="NCBI Taxonomy" id="51511"/>
    <lineage>
        <taxon>Eukaryota</taxon>
        <taxon>Metazoa</taxon>
        <taxon>Chordata</taxon>
        <taxon>Tunicata</taxon>
        <taxon>Ascidiacea</taxon>
        <taxon>Phlebobranchia</taxon>
        <taxon>Cionidae</taxon>
        <taxon>Ciona</taxon>
    </lineage>
</organism>
<reference evidence="2" key="2">
    <citation type="submission" date="2025-08" db="UniProtKB">
        <authorList>
            <consortium name="Ensembl"/>
        </authorList>
    </citation>
    <scope>IDENTIFICATION</scope>
</reference>
<reference evidence="3" key="1">
    <citation type="submission" date="2003-08" db="EMBL/GenBank/DDBJ databases">
        <authorList>
            <person name="Birren B."/>
            <person name="Nusbaum C."/>
            <person name="Abebe A."/>
            <person name="Abouelleil A."/>
            <person name="Adekoya E."/>
            <person name="Ait-zahra M."/>
            <person name="Allen N."/>
            <person name="Allen T."/>
            <person name="An P."/>
            <person name="Anderson M."/>
            <person name="Anderson S."/>
            <person name="Arachchi H."/>
            <person name="Armbruster J."/>
            <person name="Bachantsang P."/>
            <person name="Baldwin J."/>
            <person name="Barry A."/>
            <person name="Bayul T."/>
            <person name="Blitshsteyn B."/>
            <person name="Bloom T."/>
            <person name="Blye J."/>
            <person name="Boguslavskiy L."/>
            <person name="Borowsky M."/>
            <person name="Boukhgalter B."/>
            <person name="Brunache A."/>
            <person name="Butler J."/>
            <person name="Calixte N."/>
            <person name="Calvo S."/>
            <person name="Camarata J."/>
            <person name="Campo K."/>
            <person name="Chang J."/>
            <person name="Cheshatsang Y."/>
            <person name="Citroen M."/>
            <person name="Collymore A."/>
            <person name="Considine T."/>
            <person name="Cook A."/>
            <person name="Cooke P."/>
            <person name="Corum B."/>
            <person name="Cuomo C."/>
            <person name="David R."/>
            <person name="Dawoe T."/>
            <person name="Degray S."/>
            <person name="Dodge S."/>
            <person name="Dooley K."/>
            <person name="Dorje P."/>
            <person name="Dorjee K."/>
            <person name="Dorris L."/>
            <person name="Duffey N."/>
            <person name="Dupes A."/>
            <person name="Elkins T."/>
            <person name="Engels R."/>
            <person name="Erickson J."/>
            <person name="Farina A."/>
            <person name="Faro S."/>
            <person name="Ferreira P."/>
            <person name="Fischer H."/>
            <person name="Fitzgerald M."/>
            <person name="Foley K."/>
            <person name="Gage D."/>
            <person name="Galagan J."/>
            <person name="Gearin G."/>
            <person name="Gnerre S."/>
            <person name="Gnirke A."/>
            <person name="Goyette A."/>
            <person name="Graham J."/>
            <person name="Grandbois E."/>
            <person name="Gyaltsen K."/>
            <person name="Hafez N."/>
            <person name="Hagopian D."/>
            <person name="Hagos B."/>
            <person name="Hall J."/>
            <person name="Hatcher B."/>
            <person name="Heller A."/>
            <person name="Higgins H."/>
            <person name="Honan T."/>
            <person name="Horn A."/>
            <person name="Houde N."/>
            <person name="Hughes L."/>
            <person name="Hulme W."/>
            <person name="Husby E."/>
            <person name="Iliev I."/>
            <person name="Jaffe D."/>
            <person name="Jones C."/>
            <person name="Kamal M."/>
            <person name="Kamat A."/>
            <person name="Kamvysselis M."/>
            <person name="Karlsson E."/>
            <person name="Kells C."/>
            <person name="Kieu A."/>
            <person name="Kisner P."/>
            <person name="Kodira C."/>
            <person name="Kulbokas E."/>
            <person name="Labutti K."/>
            <person name="Lama D."/>
            <person name="Landers T."/>
            <person name="Leger J."/>
            <person name="Levine S."/>
            <person name="Lewis D."/>
            <person name="Lewis T."/>
            <person name="Lindblad-toh K."/>
            <person name="Liu X."/>
            <person name="Lokyitsang T."/>
            <person name="Lokyitsang Y."/>
            <person name="Lucien O."/>
            <person name="Lui A."/>
            <person name="Ma L.J."/>
            <person name="Mabbitt R."/>
            <person name="Macdonald J."/>
            <person name="Maclean C."/>
            <person name="Major J."/>
            <person name="Manning J."/>
            <person name="Marabella R."/>
            <person name="Maru K."/>
            <person name="Matthews C."/>
            <person name="Mauceli E."/>
            <person name="Mccarthy M."/>
            <person name="Mcdonough S."/>
            <person name="Mcghee T."/>
            <person name="Meldrim J."/>
            <person name="Meneus L."/>
            <person name="Mesirov J."/>
            <person name="Mihalev A."/>
            <person name="Mihova T."/>
            <person name="Mikkelsen T."/>
            <person name="Mlenga V."/>
            <person name="Moru K."/>
            <person name="Mozes J."/>
            <person name="Mulrain L."/>
            <person name="Munson G."/>
            <person name="Naylor J."/>
            <person name="Newes C."/>
            <person name="Nguyen C."/>
            <person name="Nguyen N."/>
            <person name="Nguyen T."/>
            <person name="Nicol R."/>
            <person name="Nielsen C."/>
            <person name="Nizzari M."/>
            <person name="Norbu C."/>
            <person name="Norbu N."/>
            <person name="O'donnell P."/>
            <person name="Okoawo O."/>
            <person name="O'leary S."/>
            <person name="Omotosho B."/>
            <person name="O'neill K."/>
            <person name="Osman S."/>
            <person name="Parker S."/>
            <person name="Perrin D."/>
            <person name="Phunkhang P."/>
            <person name="Piqani B."/>
            <person name="Purcell S."/>
            <person name="Rachupka T."/>
            <person name="Ramasamy U."/>
            <person name="Rameau R."/>
            <person name="Ray V."/>
            <person name="Raymond C."/>
            <person name="Retta R."/>
            <person name="Richardson S."/>
            <person name="Rise C."/>
            <person name="Rodriguez J."/>
            <person name="Rogers J."/>
            <person name="Rogov P."/>
            <person name="Rutman M."/>
            <person name="Schupbach R."/>
            <person name="Seaman C."/>
            <person name="Settipalli S."/>
            <person name="Sharpe T."/>
            <person name="Sheridan J."/>
            <person name="Sherpa N."/>
            <person name="Shi J."/>
            <person name="Smirnov S."/>
            <person name="Smith C."/>
            <person name="Sougnez C."/>
            <person name="Spencer B."/>
            <person name="Stalker J."/>
            <person name="Stange-thomann N."/>
            <person name="Stavropoulos S."/>
            <person name="Stetson K."/>
            <person name="Stone C."/>
            <person name="Stone S."/>
            <person name="Stubbs M."/>
            <person name="Talamas J."/>
            <person name="Tchuinga P."/>
            <person name="Tenzing P."/>
            <person name="Tesfaye S."/>
            <person name="Theodore J."/>
            <person name="Thoulutsang Y."/>
            <person name="Topham K."/>
            <person name="Towey S."/>
            <person name="Tsamla T."/>
            <person name="Tsomo N."/>
            <person name="Vallee D."/>
            <person name="Vassiliev H."/>
            <person name="Venkataraman V."/>
            <person name="Vinson J."/>
            <person name="Vo A."/>
            <person name="Wade C."/>
            <person name="Wang S."/>
            <person name="Wangchuk T."/>
            <person name="Wangdi T."/>
            <person name="Whittaker C."/>
            <person name="Wilkinson J."/>
            <person name="Wu Y."/>
            <person name="Wyman D."/>
            <person name="Yadav S."/>
            <person name="Yang S."/>
            <person name="Yang X."/>
            <person name="Yeager S."/>
            <person name="Yee E."/>
            <person name="Young G."/>
            <person name="Zainoun J."/>
            <person name="Zembeck L."/>
            <person name="Zimmer A."/>
            <person name="Zody M."/>
            <person name="Lander E."/>
        </authorList>
    </citation>
    <scope>NUCLEOTIDE SEQUENCE [LARGE SCALE GENOMIC DNA]</scope>
</reference>
<accession>H2ZQX4</accession>
<protein>
    <submittedName>
        <fullName evidence="2">Uncharacterized protein</fullName>
    </submittedName>
</protein>
<dbReference type="Ensembl" id="ENSCSAVT00000020204.1">
    <property type="protein sequence ID" value="ENSCSAVP00000019990.1"/>
    <property type="gene ID" value="ENSCSAVG00000011730.1"/>
</dbReference>
<reference evidence="2" key="3">
    <citation type="submission" date="2025-09" db="UniProtKB">
        <authorList>
            <consortium name="Ensembl"/>
        </authorList>
    </citation>
    <scope>IDENTIFICATION</scope>
</reference>
<dbReference type="Proteomes" id="UP000007875">
    <property type="component" value="Unassembled WGS sequence"/>
</dbReference>
<name>H2ZQX4_CIOSA</name>
<dbReference type="HOGENOM" id="CLU_1517396_0_0_1"/>
<evidence type="ECO:0000313" key="2">
    <source>
        <dbReference type="Ensembl" id="ENSCSAVP00000019990.1"/>
    </source>
</evidence>